<dbReference type="AlphaFoldDB" id="A0AAE6BJE1"/>
<dbReference type="SMART" id="SM00255">
    <property type="entry name" value="TIR"/>
    <property type="match status" value="1"/>
</dbReference>
<reference evidence="2 3" key="1">
    <citation type="submission" date="2019-04" db="EMBL/GenBank/DDBJ databases">
        <title>Complete genome sequence of Agrobacterium tumefaciens CFBP5877.</title>
        <authorList>
            <person name="Huang Y.-Y."/>
            <person name="Chiang H.-Y."/>
            <person name="Chou L."/>
            <person name="Lai E.-M."/>
            <person name="Kuo C.-H."/>
        </authorList>
    </citation>
    <scope>NUCLEOTIDE SEQUENCE [LARGE SCALE GENOMIC DNA]</scope>
    <source>
        <strain evidence="2 3">CFBP5877</strain>
    </source>
</reference>
<feature type="domain" description="TIR" evidence="1">
    <location>
        <begin position="1"/>
        <end position="133"/>
    </location>
</feature>
<evidence type="ECO:0000259" key="1">
    <source>
        <dbReference type="PROSITE" id="PS50104"/>
    </source>
</evidence>
<dbReference type="InterPro" id="IPR035897">
    <property type="entry name" value="Toll_tir_struct_dom_sf"/>
</dbReference>
<name>A0AAE6BJE1_AGRTU</name>
<evidence type="ECO:0000313" key="3">
    <source>
        <dbReference type="Proteomes" id="UP000298579"/>
    </source>
</evidence>
<dbReference type="Pfam" id="PF13676">
    <property type="entry name" value="TIR_2"/>
    <property type="match status" value="1"/>
</dbReference>
<dbReference type="PROSITE" id="PS50104">
    <property type="entry name" value="TIR"/>
    <property type="match status" value="1"/>
</dbReference>
<proteinExistence type="predicted"/>
<dbReference type="SUPFAM" id="SSF52200">
    <property type="entry name" value="Toll/Interleukin receptor TIR domain"/>
    <property type="match status" value="1"/>
</dbReference>
<evidence type="ECO:0000313" key="2">
    <source>
        <dbReference type="EMBL" id="QCL82334.1"/>
    </source>
</evidence>
<dbReference type="Gene3D" id="3.40.50.10140">
    <property type="entry name" value="Toll/interleukin-1 receptor homology (TIR) domain"/>
    <property type="match status" value="1"/>
</dbReference>
<gene>
    <name evidence="2" type="ORF">CFBP5877_23470</name>
</gene>
<dbReference type="GO" id="GO:0007165">
    <property type="term" value="P:signal transduction"/>
    <property type="evidence" value="ECO:0007669"/>
    <property type="project" value="InterPro"/>
</dbReference>
<sequence length="315" mass="35209">MALSAFISYSHADEKYLDRLHKHMSLLQREGSVETWTDHQIVAGAKLDKAVMDALRSSDLFIALVSPDYIASNYCYEKEFEEALRLFENGKLHIVPVIVEPCDWLSSPFRQFMALPKDGKPISEWTNANVAYLDVVSGIRRLVSTGKTDTVPVGTGPSAAVTSGRRIKIKQEFDSIQRGEFIDQAYEVIRDYFKSSCDELSGIDDLKAKFHRMSDSSFTCTVVNRGIKGGREAHITVHNSKGSRHHFGDINYVFEAHAGTNTSNGSIRVNADDYNMYLTLGFGGLMGRDNSKYDAQQAAEALWLEFIGHAGIEYD</sequence>
<protein>
    <submittedName>
        <fullName evidence="2">Toll/interleukin-1 receptor domain-containing protein</fullName>
    </submittedName>
</protein>
<dbReference type="EMBL" id="CP039898">
    <property type="protein sequence ID" value="QCL82334.1"/>
    <property type="molecule type" value="Genomic_DNA"/>
</dbReference>
<organism evidence="2 3">
    <name type="scientific">Agrobacterium tumefaciens</name>
    <dbReference type="NCBI Taxonomy" id="358"/>
    <lineage>
        <taxon>Bacteria</taxon>
        <taxon>Pseudomonadati</taxon>
        <taxon>Pseudomonadota</taxon>
        <taxon>Alphaproteobacteria</taxon>
        <taxon>Hyphomicrobiales</taxon>
        <taxon>Rhizobiaceae</taxon>
        <taxon>Rhizobium/Agrobacterium group</taxon>
        <taxon>Agrobacterium</taxon>
        <taxon>Agrobacterium tumefaciens complex</taxon>
    </lineage>
</organism>
<dbReference type="InterPro" id="IPR000157">
    <property type="entry name" value="TIR_dom"/>
</dbReference>
<keyword evidence="2" id="KW-0675">Receptor</keyword>
<dbReference type="Proteomes" id="UP000298579">
    <property type="component" value="Chromosome linear"/>
</dbReference>
<accession>A0AAE6BJE1</accession>